<dbReference type="Pfam" id="PF00483">
    <property type="entry name" value="NTP_transferase"/>
    <property type="match status" value="1"/>
</dbReference>
<accession>A0A382X8H2</accession>
<name>A0A382X8H2_9ZZZZ</name>
<dbReference type="EMBL" id="UINC01165655">
    <property type="protein sequence ID" value="SVD67170.1"/>
    <property type="molecule type" value="Genomic_DNA"/>
</dbReference>
<proteinExistence type="predicted"/>
<organism evidence="2">
    <name type="scientific">marine metagenome</name>
    <dbReference type="NCBI Taxonomy" id="408172"/>
    <lineage>
        <taxon>unclassified sequences</taxon>
        <taxon>metagenomes</taxon>
        <taxon>ecological metagenomes</taxon>
    </lineage>
</organism>
<feature type="non-terminal residue" evidence="2">
    <location>
        <position position="88"/>
    </location>
</feature>
<sequence length="88" mass="9917">MNDITLLIMAAGMGSRYGGLKQLDAVGPNGETIIDYSVYDAVEADFSKVVFIIRREFEKEFKERISDKYAGKIQVEFAFQELQALPYG</sequence>
<protein>
    <recommendedName>
        <fullName evidence="1">Nucleotidyl transferase domain-containing protein</fullName>
    </recommendedName>
</protein>
<gene>
    <name evidence="2" type="ORF">METZ01_LOCUS420024</name>
</gene>
<reference evidence="2" key="1">
    <citation type="submission" date="2018-05" db="EMBL/GenBank/DDBJ databases">
        <authorList>
            <person name="Lanie J.A."/>
            <person name="Ng W.-L."/>
            <person name="Kazmierczak K.M."/>
            <person name="Andrzejewski T.M."/>
            <person name="Davidsen T.M."/>
            <person name="Wayne K.J."/>
            <person name="Tettelin H."/>
            <person name="Glass J.I."/>
            <person name="Rusch D."/>
            <person name="Podicherti R."/>
            <person name="Tsui H.-C.T."/>
            <person name="Winkler M.E."/>
        </authorList>
    </citation>
    <scope>NUCLEOTIDE SEQUENCE</scope>
</reference>
<feature type="domain" description="Nucleotidyl transferase" evidence="1">
    <location>
        <begin position="7"/>
        <end position="82"/>
    </location>
</feature>
<dbReference type="InterPro" id="IPR005835">
    <property type="entry name" value="NTP_transferase_dom"/>
</dbReference>
<evidence type="ECO:0000259" key="1">
    <source>
        <dbReference type="Pfam" id="PF00483"/>
    </source>
</evidence>
<evidence type="ECO:0000313" key="2">
    <source>
        <dbReference type="EMBL" id="SVD67170.1"/>
    </source>
</evidence>
<dbReference type="InterPro" id="IPR029044">
    <property type="entry name" value="Nucleotide-diphossugar_trans"/>
</dbReference>
<dbReference type="AlphaFoldDB" id="A0A382X8H2"/>
<dbReference type="Gene3D" id="3.90.550.10">
    <property type="entry name" value="Spore Coat Polysaccharide Biosynthesis Protein SpsA, Chain A"/>
    <property type="match status" value="1"/>
</dbReference>
<dbReference type="SUPFAM" id="SSF53448">
    <property type="entry name" value="Nucleotide-diphospho-sugar transferases"/>
    <property type="match status" value="1"/>
</dbReference>